<dbReference type="EMBL" id="BAAAJK010000046">
    <property type="protein sequence ID" value="GAA1399214.1"/>
    <property type="molecule type" value="Genomic_DNA"/>
</dbReference>
<keyword evidence="3" id="KW-1185">Reference proteome</keyword>
<sequence>MSPAAGSGGGDLALTAGQAENRVDPPAARRRAVRPEYGPASLPIKGAARRYATGLRPALDGEPPRPCALRARRRGERPPPVGRTGRPSSPLPEASMTAIFLPGPPVVELDDDPIDLVDVTDLVCPGCARPVVDGPHSGWSASAGRCPEFSHLDGSVLCPDGVGRVPEPVEAASLRYGLTDAGAAAAVDKARGWSA</sequence>
<evidence type="ECO:0000313" key="3">
    <source>
        <dbReference type="Proteomes" id="UP001501414"/>
    </source>
</evidence>
<organism evidence="2 3">
    <name type="scientific">Pseudonocardia kongjuensis</name>
    <dbReference type="NCBI Taxonomy" id="102227"/>
    <lineage>
        <taxon>Bacteria</taxon>
        <taxon>Bacillati</taxon>
        <taxon>Actinomycetota</taxon>
        <taxon>Actinomycetes</taxon>
        <taxon>Pseudonocardiales</taxon>
        <taxon>Pseudonocardiaceae</taxon>
        <taxon>Pseudonocardia</taxon>
    </lineage>
</organism>
<protein>
    <submittedName>
        <fullName evidence="2">Uncharacterized protein</fullName>
    </submittedName>
</protein>
<proteinExistence type="predicted"/>
<evidence type="ECO:0000256" key="1">
    <source>
        <dbReference type="SAM" id="MobiDB-lite"/>
    </source>
</evidence>
<feature type="region of interest" description="Disordered" evidence="1">
    <location>
        <begin position="1"/>
        <end position="96"/>
    </location>
</feature>
<comment type="caution">
    <text evidence="2">The sequence shown here is derived from an EMBL/GenBank/DDBJ whole genome shotgun (WGS) entry which is preliminary data.</text>
</comment>
<name>A0ABN1Y8N6_9PSEU</name>
<dbReference type="Proteomes" id="UP001501414">
    <property type="component" value="Unassembled WGS sequence"/>
</dbReference>
<accession>A0ABN1Y8N6</accession>
<reference evidence="2 3" key="1">
    <citation type="journal article" date="2019" name="Int. J. Syst. Evol. Microbiol.">
        <title>The Global Catalogue of Microorganisms (GCM) 10K type strain sequencing project: providing services to taxonomists for standard genome sequencing and annotation.</title>
        <authorList>
            <consortium name="The Broad Institute Genomics Platform"/>
            <consortium name="The Broad Institute Genome Sequencing Center for Infectious Disease"/>
            <person name="Wu L."/>
            <person name="Ma J."/>
        </authorList>
    </citation>
    <scope>NUCLEOTIDE SEQUENCE [LARGE SCALE GENOMIC DNA]</scope>
    <source>
        <strain evidence="2 3">JCM 11896</strain>
    </source>
</reference>
<gene>
    <name evidence="2" type="ORF">GCM10009613_54520</name>
</gene>
<feature type="compositionally biased region" description="Gly residues" evidence="1">
    <location>
        <begin position="1"/>
        <end position="11"/>
    </location>
</feature>
<evidence type="ECO:0000313" key="2">
    <source>
        <dbReference type="EMBL" id="GAA1399214.1"/>
    </source>
</evidence>